<evidence type="ECO:0000256" key="2">
    <source>
        <dbReference type="ARBA" id="ARBA00024200"/>
    </source>
</evidence>
<dbReference type="UniPathway" id="UPA00344"/>
<dbReference type="InterPro" id="IPR016155">
    <property type="entry name" value="Mopterin_synth/thiamin_S_b"/>
</dbReference>
<gene>
    <name evidence="4" type="ORF">B1199_01550</name>
</gene>
<comment type="similarity">
    <text evidence="2">Belongs to the MoaD family.</text>
</comment>
<accession>A0A244CTR4</accession>
<dbReference type="GO" id="GO:0006777">
    <property type="term" value="P:Mo-molybdopterin cofactor biosynthetic process"/>
    <property type="evidence" value="ECO:0007669"/>
    <property type="project" value="InterPro"/>
</dbReference>
<evidence type="ECO:0000256" key="1">
    <source>
        <dbReference type="ARBA" id="ARBA00022741"/>
    </source>
</evidence>
<dbReference type="SUPFAM" id="SSF54285">
    <property type="entry name" value="MoaD/ThiS"/>
    <property type="match status" value="1"/>
</dbReference>
<keyword evidence="1" id="KW-0547">Nucleotide-binding</keyword>
<dbReference type="GO" id="GO:1990133">
    <property type="term" value="C:molybdopterin adenylyltransferase complex"/>
    <property type="evidence" value="ECO:0007669"/>
    <property type="project" value="TreeGrafter"/>
</dbReference>
<protein>
    <recommendedName>
        <fullName evidence="3">Molybdopterin synthase sulfur carrier subunit</fullName>
    </recommendedName>
</protein>
<evidence type="ECO:0000313" key="5">
    <source>
        <dbReference type="Proteomes" id="UP000194841"/>
    </source>
</evidence>
<dbReference type="Proteomes" id="UP000194841">
    <property type="component" value="Unassembled WGS sequence"/>
</dbReference>
<name>A0A244CTR4_PSEDV</name>
<evidence type="ECO:0000256" key="3">
    <source>
        <dbReference type="ARBA" id="ARBA00024247"/>
    </source>
</evidence>
<dbReference type="AlphaFoldDB" id="A0A244CTR4"/>
<comment type="caution">
    <text evidence="4">The sequence shown here is derived from an EMBL/GenBank/DDBJ whole genome shotgun (WGS) entry which is preliminary data.</text>
</comment>
<organism evidence="4 5">
    <name type="scientific">Pseudoalteromonas ulvae</name>
    <dbReference type="NCBI Taxonomy" id="107327"/>
    <lineage>
        <taxon>Bacteria</taxon>
        <taxon>Pseudomonadati</taxon>
        <taxon>Pseudomonadota</taxon>
        <taxon>Gammaproteobacteria</taxon>
        <taxon>Alteromonadales</taxon>
        <taxon>Pseudoalteromonadaceae</taxon>
        <taxon>Pseudoalteromonas</taxon>
    </lineage>
</organism>
<reference evidence="4 5" key="1">
    <citation type="submission" date="2017-02" db="EMBL/GenBank/DDBJ databases">
        <title>Pseudoalteromonas ulvae TC14 Genome.</title>
        <authorList>
            <person name="Molmeret M."/>
        </authorList>
    </citation>
    <scope>NUCLEOTIDE SEQUENCE [LARGE SCALE GENOMIC DNA]</scope>
    <source>
        <strain evidence="4">TC14</strain>
    </source>
</reference>
<evidence type="ECO:0000313" key="4">
    <source>
        <dbReference type="EMBL" id="OUL58995.1"/>
    </source>
</evidence>
<dbReference type="InterPro" id="IPR012675">
    <property type="entry name" value="Beta-grasp_dom_sf"/>
</dbReference>
<dbReference type="InterPro" id="IPR003749">
    <property type="entry name" value="ThiS/MoaD-like"/>
</dbReference>
<proteinExistence type="inferred from homology"/>
<sequence>MNKILFFAQLRERLECENVLIDVSGLSVSELREFLAQKNEHWKTWILDKDVLVAINQTLAAGDSRIESGDEIAMFPPVTGG</sequence>
<keyword evidence="5" id="KW-1185">Reference proteome</keyword>
<dbReference type="GO" id="GO:0000166">
    <property type="term" value="F:nucleotide binding"/>
    <property type="evidence" value="ECO:0007669"/>
    <property type="project" value="UniProtKB-KW"/>
</dbReference>
<dbReference type="PANTHER" id="PTHR33359">
    <property type="entry name" value="MOLYBDOPTERIN SYNTHASE SULFUR CARRIER SUBUNIT"/>
    <property type="match status" value="1"/>
</dbReference>
<dbReference type="InterPro" id="IPR044672">
    <property type="entry name" value="MOCS2A"/>
</dbReference>
<dbReference type="Gene3D" id="3.10.20.30">
    <property type="match status" value="1"/>
</dbReference>
<dbReference type="OrthoDB" id="9801945at2"/>
<dbReference type="CDD" id="cd00754">
    <property type="entry name" value="Ubl_MoaD"/>
    <property type="match status" value="1"/>
</dbReference>
<dbReference type="PANTHER" id="PTHR33359:SF1">
    <property type="entry name" value="MOLYBDOPTERIN SYNTHASE SULFUR CARRIER SUBUNIT"/>
    <property type="match status" value="1"/>
</dbReference>
<dbReference type="RefSeq" id="WP_086742382.1">
    <property type="nucleotide sequence ID" value="NZ_MWPV01000001.1"/>
</dbReference>
<dbReference type="Pfam" id="PF02597">
    <property type="entry name" value="ThiS"/>
    <property type="match status" value="1"/>
</dbReference>
<dbReference type="EMBL" id="MWPV01000001">
    <property type="protein sequence ID" value="OUL58995.1"/>
    <property type="molecule type" value="Genomic_DNA"/>
</dbReference>